<evidence type="ECO:0000313" key="4">
    <source>
        <dbReference type="EMBL" id="CBN77900.1"/>
    </source>
</evidence>
<dbReference type="PANTHER" id="PTHR22765:SF434">
    <property type="entry name" value="GB|AAD18119.1-RELATED"/>
    <property type="match status" value="1"/>
</dbReference>
<dbReference type="GO" id="GO:0061630">
    <property type="term" value="F:ubiquitin protein ligase activity"/>
    <property type="evidence" value="ECO:0007669"/>
    <property type="project" value="TreeGrafter"/>
</dbReference>
<name>D8LSX3_ECTSI</name>
<dbReference type="PANTHER" id="PTHR22765">
    <property type="entry name" value="RING FINGER AND PROTEASE ASSOCIATED DOMAIN-CONTAINING"/>
    <property type="match status" value="1"/>
</dbReference>
<reference evidence="4 5" key="1">
    <citation type="journal article" date="2010" name="Nature">
        <title>The Ectocarpus genome and the independent evolution of multicellularity in brown algae.</title>
        <authorList>
            <person name="Cock J.M."/>
            <person name="Sterck L."/>
            <person name="Rouze P."/>
            <person name="Scornet D."/>
            <person name="Allen A.E."/>
            <person name="Amoutzias G."/>
            <person name="Anthouard V."/>
            <person name="Artiguenave F."/>
            <person name="Aury J.M."/>
            <person name="Badger J.H."/>
            <person name="Beszteri B."/>
            <person name="Billiau K."/>
            <person name="Bonnet E."/>
            <person name="Bothwell J.H."/>
            <person name="Bowler C."/>
            <person name="Boyen C."/>
            <person name="Brownlee C."/>
            <person name="Carrano C.J."/>
            <person name="Charrier B."/>
            <person name="Cho G.Y."/>
            <person name="Coelho S.M."/>
            <person name="Collen J."/>
            <person name="Corre E."/>
            <person name="Da Silva C."/>
            <person name="Delage L."/>
            <person name="Delaroque N."/>
            <person name="Dittami S.M."/>
            <person name="Doulbeau S."/>
            <person name="Elias M."/>
            <person name="Farnham G."/>
            <person name="Gachon C.M."/>
            <person name="Gschloessl B."/>
            <person name="Heesch S."/>
            <person name="Jabbari K."/>
            <person name="Jubin C."/>
            <person name="Kawai H."/>
            <person name="Kimura K."/>
            <person name="Kloareg B."/>
            <person name="Kupper F.C."/>
            <person name="Lang D."/>
            <person name="Le Bail A."/>
            <person name="Leblanc C."/>
            <person name="Lerouge P."/>
            <person name="Lohr M."/>
            <person name="Lopez P.J."/>
            <person name="Martens C."/>
            <person name="Maumus F."/>
            <person name="Michel G."/>
            <person name="Miranda-Saavedra D."/>
            <person name="Morales J."/>
            <person name="Moreau H."/>
            <person name="Motomura T."/>
            <person name="Nagasato C."/>
            <person name="Napoli C.A."/>
            <person name="Nelson D.R."/>
            <person name="Nyvall-Collen P."/>
            <person name="Peters A.F."/>
            <person name="Pommier C."/>
            <person name="Potin P."/>
            <person name="Poulain J."/>
            <person name="Quesneville H."/>
            <person name="Read B."/>
            <person name="Rensing S.A."/>
            <person name="Ritter A."/>
            <person name="Rousvoal S."/>
            <person name="Samanta M."/>
            <person name="Samson G."/>
            <person name="Schroeder D.C."/>
            <person name="Segurens B."/>
            <person name="Strittmatter M."/>
            <person name="Tonon T."/>
            <person name="Tregear J.W."/>
            <person name="Valentin K."/>
            <person name="von Dassow P."/>
            <person name="Yamagishi T."/>
            <person name="Van de Peer Y."/>
            <person name="Wincker P."/>
        </authorList>
    </citation>
    <scope>NUCLEOTIDE SEQUENCE [LARGE SCALE GENOMIC DNA]</scope>
    <source>
        <strain evidence="5">Ec32 / CCAP1310/4</strain>
    </source>
</reference>
<feature type="compositionally biased region" description="Pro residues" evidence="2">
    <location>
        <begin position="114"/>
        <end position="141"/>
    </location>
</feature>
<feature type="compositionally biased region" description="Polar residues" evidence="2">
    <location>
        <begin position="309"/>
        <end position="324"/>
    </location>
</feature>
<keyword evidence="1" id="KW-0862">Zinc</keyword>
<feature type="compositionally biased region" description="Low complexity" evidence="2">
    <location>
        <begin position="46"/>
        <end position="62"/>
    </location>
</feature>
<evidence type="ECO:0000313" key="5">
    <source>
        <dbReference type="Proteomes" id="UP000002630"/>
    </source>
</evidence>
<feature type="compositionally biased region" description="Low complexity" evidence="2">
    <location>
        <begin position="167"/>
        <end position="181"/>
    </location>
</feature>
<keyword evidence="1" id="KW-0863">Zinc-finger</keyword>
<dbReference type="InterPro" id="IPR001841">
    <property type="entry name" value="Znf_RING"/>
</dbReference>
<dbReference type="OrthoDB" id="9984778at2759"/>
<evidence type="ECO:0000256" key="1">
    <source>
        <dbReference type="PROSITE-ProRule" id="PRU00175"/>
    </source>
</evidence>
<keyword evidence="5" id="KW-1185">Reference proteome</keyword>
<dbReference type="eggNOG" id="KOG4628">
    <property type="taxonomic scope" value="Eukaryota"/>
</dbReference>
<dbReference type="InterPro" id="IPR013083">
    <property type="entry name" value="Znf_RING/FYVE/PHD"/>
</dbReference>
<accession>D8LSX3</accession>
<dbReference type="SMART" id="SM00184">
    <property type="entry name" value="RING"/>
    <property type="match status" value="1"/>
</dbReference>
<protein>
    <recommendedName>
        <fullName evidence="3">RING-type domain-containing protein</fullName>
    </recommendedName>
</protein>
<gene>
    <name evidence="4" type="ORF">Esi_0077_0086</name>
</gene>
<keyword evidence="1" id="KW-0479">Metal-binding</keyword>
<feature type="region of interest" description="Disordered" evidence="2">
    <location>
        <begin position="309"/>
        <end position="344"/>
    </location>
</feature>
<dbReference type="GO" id="GO:0006511">
    <property type="term" value="P:ubiquitin-dependent protein catabolic process"/>
    <property type="evidence" value="ECO:0007669"/>
    <property type="project" value="TreeGrafter"/>
</dbReference>
<evidence type="ECO:0000256" key="2">
    <source>
        <dbReference type="SAM" id="MobiDB-lite"/>
    </source>
</evidence>
<dbReference type="CDD" id="cd16454">
    <property type="entry name" value="RING-H2_PA-TM-RING"/>
    <property type="match status" value="1"/>
</dbReference>
<dbReference type="EMBL" id="FN649760">
    <property type="protein sequence ID" value="CBN77900.1"/>
    <property type="molecule type" value="Genomic_DNA"/>
</dbReference>
<proteinExistence type="predicted"/>
<dbReference type="PROSITE" id="PS50089">
    <property type="entry name" value="ZF_RING_2"/>
    <property type="match status" value="1"/>
</dbReference>
<dbReference type="Proteomes" id="UP000002630">
    <property type="component" value="Unassembled WGS sequence"/>
</dbReference>
<feature type="region of interest" description="Disordered" evidence="2">
    <location>
        <begin position="110"/>
        <end position="247"/>
    </location>
</feature>
<dbReference type="InterPro" id="IPR051826">
    <property type="entry name" value="E3_ubiquitin-ligase_domain"/>
</dbReference>
<feature type="compositionally biased region" description="Basic and acidic residues" evidence="2">
    <location>
        <begin position="1"/>
        <end position="17"/>
    </location>
</feature>
<sequence>MIRTAEEARLEAEEAGRRRPPGVLDKETRRRVLNYFVLRPPEEKNGGNNHKSGSGSSSSPSNTAQREGDIGGSGRGIRFPKLARVGGNASGISGAGSGRLFAGVFSPYRAPASGSPPRPPGAASPPSLRSPPPPYASPPPRRAGRDAYSTAEHVDQERAAADREEGLAAAAAALASDAEPATDSCTNRPAGGEIRDAAAAGPAAGSETDVVVAEASAGEKAGDEGPSCPRTDAKGGVQGEEAKGEGSTGGSCIVCFGDYTYGEELCRLRCGHLYHAKCIDEWLDGENHGWCPLCKTDIMSTSGYLDPAGSSNNNNAVRSGITGQDTRRWGQHLPNNNYTGNDAA</sequence>
<feature type="region of interest" description="Disordered" evidence="2">
    <location>
        <begin position="1"/>
        <end position="80"/>
    </location>
</feature>
<dbReference type="Gene3D" id="3.30.40.10">
    <property type="entry name" value="Zinc/RING finger domain, C3HC4 (zinc finger)"/>
    <property type="match status" value="1"/>
</dbReference>
<evidence type="ECO:0000259" key="3">
    <source>
        <dbReference type="PROSITE" id="PS50089"/>
    </source>
</evidence>
<dbReference type="SUPFAM" id="SSF57850">
    <property type="entry name" value="RING/U-box"/>
    <property type="match status" value="1"/>
</dbReference>
<feature type="compositionally biased region" description="Basic and acidic residues" evidence="2">
    <location>
        <begin position="152"/>
        <end position="166"/>
    </location>
</feature>
<organism evidence="4 5">
    <name type="scientific">Ectocarpus siliculosus</name>
    <name type="common">Brown alga</name>
    <name type="synonym">Conferva siliculosa</name>
    <dbReference type="NCBI Taxonomy" id="2880"/>
    <lineage>
        <taxon>Eukaryota</taxon>
        <taxon>Sar</taxon>
        <taxon>Stramenopiles</taxon>
        <taxon>Ochrophyta</taxon>
        <taxon>PX clade</taxon>
        <taxon>Phaeophyceae</taxon>
        <taxon>Ectocarpales</taxon>
        <taxon>Ectocarpaceae</taxon>
        <taxon>Ectocarpus</taxon>
    </lineage>
</organism>
<dbReference type="InParanoid" id="D8LSX3"/>
<feature type="compositionally biased region" description="Polar residues" evidence="2">
    <location>
        <begin position="333"/>
        <end position="344"/>
    </location>
</feature>
<dbReference type="Pfam" id="PF13639">
    <property type="entry name" value="zf-RING_2"/>
    <property type="match status" value="1"/>
</dbReference>
<dbReference type="GO" id="GO:0008270">
    <property type="term" value="F:zinc ion binding"/>
    <property type="evidence" value="ECO:0007669"/>
    <property type="project" value="UniProtKB-KW"/>
</dbReference>
<dbReference type="AlphaFoldDB" id="D8LSX3"/>
<dbReference type="STRING" id="2880.D8LSX3"/>
<feature type="domain" description="RING-type" evidence="3">
    <location>
        <begin position="252"/>
        <end position="295"/>
    </location>
</feature>